<sequence length="121" mass="14205">MRVNNGAKLLDLLFPLGNYGVGARVTRSTWNTPDCYWIVTKVKYNKRGWEARTQKKDDGSPPRHHLGKAWGSLYWRNELKGKPDRRIPGHAKGRWELVDPPKSQDRPHLTKRLHKKYYLMV</sequence>
<keyword evidence="3" id="KW-1185">Reference proteome</keyword>
<comment type="caution">
    <text evidence="2">The sequence shown here is derived from an EMBL/GenBank/DDBJ whole genome shotgun (WGS) entry which is preliminary data.</text>
</comment>
<protein>
    <submittedName>
        <fullName evidence="2">Uncharacterized protein</fullName>
    </submittedName>
</protein>
<dbReference type="GO" id="GO:0005739">
    <property type="term" value="C:mitochondrion"/>
    <property type="evidence" value="ECO:0007669"/>
    <property type="project" value="InterPro"/>
</dbReference>
<evidence type="ECO:0000313" key="2">
    <source>
        <dbReference type="EMBL" id="KAJ8599781.1"/>
    </source>
</evidence>
<dbReference type="Proteomes" id="UP001230188">
    <property type="component" value="Unassembled WGS sequence"/>
</dbReference>
<organism evidence="2 3">
    <name type="scientific">Chrysophaeum taylorii</name>
    <dbReference type="NCBI Taxonomy" id="2483200"/>
    <lineage>
        <taxon>Eukaryota</taxon>
        <taxon>Sar</taxon>
        <taxon>Stramenopiles</taxon>
        <taxon>Ochrophyta</taxon>
        <taxon>Pelagophyceae</taxon>
        <taxon>Pelagomonadales</taxon>
        <taxon>Pelagomonadaceae</taxon>
        <taxon>Chrysophaeum</taxon>
    </lineage>
</organism>
<proteinExistence type="predicted"/>
<dbReference type="GO" id="GO:0003735">
    <property type="term" value="F:structural constituent of ribosome"/>
    <property type="evidence" value="ECO:0007669"/>
    <property type="project" value="InterPro"/>
</dbReference>
<dbReference type="InterPro" id="IPR032053">
    <property type="entry name" value="Ribosomal_mS34"/>
</dbReference>
<evidence type="ECO:0000256" key="1">
    <source>
        <dbReference type="SAM" id="MobiDB-lite"/>
    </source>
</evidence>
<reference evidence="2" key="1">
    <citation type="submission" date="2023-01" db="EMBL/GenBank/DDBJ databases">
        <title>Metagenome sequencing of chrysophaentin producing Chrysophaeum taylorii.</title>
        <authorList>
            <person name="Davison J."/>
            <person name="Bewley C."/>
        </authorList>
    </citation>
    <scope>NUCLEOTIDE SEQUENCE</scope>
    <source>
        <strain evidence="2">NIES-1699</strain>
    </source>
</reference>
<dbReference type="EMBL" id="JAQMWT010000544">
    <property type="protein sequence ID" value="KAJ8599781.1"/>
    <property type="molecule type" value="Genomic_DNA"/>
</dbReference>
<gene>
    <name evidence="2" type="ORF">CTAYLR_003992</name>
</gene>
<feature type="region of interest" description="Disordered" evidence="1">
    <location>
        <begin position="84"/>
        <end position="106"/>
    </location>
</feature>
<accession>A0AAD7U7S8</accession>
<evidence type="ECO:0000313" key="3">
    <source>
        <dbReference type="Proteomes" id="UP001230188"/>
    </source>
</evidence>
<dbReference type="Pfam" id="PF16053">
    <property type="entry name" value="MRP-S34"/>
    <property type="match status" value="1"/>
</dbReference>
<dbReference type="AlphaFoldDB" id="A0AAD7U7S8"/>
<name>A0AAD7U7S8_9STRA</name>